<organism evidence="4 5">
    <name type="scientific">Thermomonas carbonis</name>
    <dbReference type="NCBI Taxonomy" id="1463158"/>
    <lineage>
        <taxon>Bacteria</taxon>
        <taxon>Pseudomonadati</taxon>
        <taxon>Pseudomonadota</taxon>
        <taxon>Gammaproteobacteria</taxon>
        <taxon>Lysobacterales</taxon>
        <taxon>Lysobacteraceae</taxon>
        <taxon>Thermomonas</taxon>
    </lineage>
</organism>
<dbReference type="SUPFAM" id="SSF53474">
    <property type="entry name" value="alpha/beta-Hydrolases"/>
    <property type="match status" value="1"/>
</dbReference>
<dbReference type="Pfam" id="PF00756">
    <property type="entry name" value="Esterase"/>
    <property type="match status" value="1"/>
</dbReference>
<reference evidence="4 5" key="1">
    <citation type="submission" date="2020-08" db="EMBL/GenBank/DDBJ databases">
        <title>Genome sequence of Thermomonas carbonis KCTC 42013T.</title>
        <authorList>
            <person name="Hyun D.-W."/>
            <person name="Bae J.-W."/>
        </authorList>
    </citation>
    <scope>NUCLEOTIDE SEQUENCE [LARGE SCALE GENOMIC DNA]</scope>
    <source>
        <strain evidence="4 5">KCTC 42013</strain>
    </source>
</reference>
<protein>
    <submittedName>
        <fullName evidence="4">Alpha/beta hydrolase</fullName>
    </submittedName>
</protein>
<dbReference type="RefSeq" id="WP_187553190.1">
    <property type="nucleotide sequence ID" value="NZ_BMZL01000001.1"/>
</dbReference>
<evidence type="ECO:0000313" key="4">
    <source>
        <dbReference type="EMBL" id="QNN70674.1"/>
    </source>
</evidence>
<dbReference type="Gene3D" id="3.40.50.1820">
    <property type="entry name" value="alpha/beta hydrolase"/>
    <property type="match status" value="1"/>
</dbReference>
<gene>
    <name evidence="4" type="ORF">H9L16_03415</name>
</gene>
<dbReference type="EMBL" id="CP060719">
    <property type="protein sequence ID" value="QNN70674.1"/>
    <property type="molecule type" value="Genomic_DNA"/>
</dbReference>
<evidence type="ECO:0000256" key="3">
    <source>
        <dbReference type="SAM" id="MobiDB-lite"/>
    </source>
</evidence>
<dbReference type="InterPro" id="IPR029058">
    <property type="entry name" value="AB_hydrolase_fold"/>
</dbReference>
<evidence type="ECO:0000313" key="5">
    <source>
        <dbReference type="Proteomes" id="UP000515804"/>
    </source>
</evidence>
<keyword evidence="2 4" id="KW-0378">Hydrolase</keyword>
<dbReference type="KEGG" id="tcn:H9L16_03415"/>
<feature type="region of interest" description="Disordered" evidence="3">
    <location>
        <begin position="108"/>
        <end position="131"/>
    </location>
</feature>
<dbReference type="PANTHER" id="PTHR40841">
    <property type="entry name" value="SIDEROPHORE TRIACETYLFUSARININE C ESTERASE"/>
    <property type="match status" value="1"/>
</dbReference>
<dbReference type="GO" id="GO:0016788">
    <property type="term" value="F:hydrolase activity, acting on ester bonds"/>
    <property type="evidence" value="ECO:0007669"/>
    <property type="project" value="TreeGrafter"/>
</dbReference>
<dbReference type="PANTHER" id="PTHR40841:SF2">
    <property type="entry name" value="SIDEROPHORE-DEGRADING ESTERASE (EUROFUNG)"/>
    <property type="match status" value="1"/>
</dbReference>
<dbReference type="InterPro" id="IPR052558">
    <property type="entry name" value="Siderophore_Hydrolase_D"/>
</dbReference>
<comment type="similarity">
    <text evidence="1">Belongs to the esterase D family.</text>
</comment>
<evidence type="ECO:0000256" key="2">
    <source>
        <dbReference type="ARBA" id="ARBA00022801"/>
    </source>
</evidence>
<dbReference type="InterPro" id="IPR000801">
    <property type="entry name" value="Esterase-like"/>
</dbReference>
<dbReference type="AlphaFoldDB" id="A0A7G9SS49"/>
<keyword evidence="5" id="KW-1185">Reference proteome</keyword>
<sequence>MKRTIWIRWMLSLVLVAAASWLATAYWFGRDIPDPSIQQRTLASSVLGEERTYFVHLPDSYARSPKQRYPVFYVLDGTSQSVHTANTAELMARIGAMPEAIVIGIPSGDARNRDYTPPGMRQDADDGSSGDGQADRFLGFLQRELIPQVEHEFRTAPSRTLVGNSRGGLLVMHAFIAQPSLFDAWIANSPALWRDDAAMVTRLDRFLRGHRDLQGRLFLSLGGDENPKMTAAYRKAIAVLRREAPPGLRWRASTTPGAVHDDNARKATPVALHWLHRLDSAASPSSSRGSPTPRR</sequence>
<name>A0A7G9SS49_9GAMM</name>
<proteinExistence type="inferred from homology"/>
<accession>A0A7G9SS49</accession>
<evidence type="ECO:0000256" key="1">
    <source>
        <dbReference type="ARBA" id="ARBA00005622"/>
    </source>
</evidence>
<dbReference type="Proteomes" id="UP000515804">
    <property type="component" value="Chromosome"/>
</dbReference>